<reference evidence="1" key="1">
    <citation type="submission" date="2022-04" db="EMBL/GenBank/DDBJ databases">
        <title>Carnegiea gigantea Genome sequencing and assembly v2.</title>
        <authorList>
            <person name="Copetti D."/>
            <person name="Sanderson M.J."/>
            <person name="Burquez A."/>
            <person name="Wojciechowski M.F."/>
        </authorList>
    </citation>
    <scope>NUCLEOTIDE SEQUENCE</scope>
    <source>
        <strain evidence="1">SGP5-SGP5p</strain>
        <tissue evidence="1">Aerial part</tissue>
    </source>
</reference>
<organism evidence="1 2">
    <name type="scientific">Carnegiea gigantea</name>
    <dbReference type="NCBI Taxonomy" id="171969"/>
    <lineage>
        <taxon>Eukaryota</taxon>
        <taxon>Viridiplantae</taxon>
        <taxon>Streptophyta</taxon>
        <taxon>Embryophyta</taxon>
        <taxon>Tracheophyta</taxon>
        <taxon>Spermatophyta</taxon>
        <taxon>Magnoliopsida</taxon>
        <taxon>eudicotyledons</taxon>
        <taxon>Gunneridae</taxon>
        <taxon>Pentapetalae</taxon>
        <taxon>Caryophyllales</taxon>
        <taxon>Cactineae</taxon>
        <taxon>Cactaceae</taxon>
        <taxon>Cactoideae</taxon>
        <taxon>Echinocereeae</taxon>
        <taxon>Carnegiea</taxon>
    </lineage>
</organism>
<dbReference type="OrthoDB" id="2993351at2759"/>
<protein>
    <submittedName>
        <fullName evidence="1">Uncharacterized protein</fullName>
    </submittedName>
</protein>
<gene>
    <name evidence="1" type="ORF">Cgig2_019334</name>
</gene>
<keyword evidence="2" id="KW-1185">Reference proteome</keyword>
<dbReference type="InterPro" id="IPR052355">
    <property type="entry name" value="CENP-V-like"/>
</dbReference>
<dbReference type="Gene3D" id="1.10.8.60">
    <property type="match status" value="1"/>
</dbReference>
<dbReference type="Proteomes" id="UP001153076">
    <property type="component" value="Unassembled WGS sequence"/>
</dbReference>
<dbReference type="Gene3D" id="3.40.50.300">
    <property type="entry name" value="P-loop containing nucleotide triphosphate hydrolases"/>
    <property type="match status" value="1"/>
</dbReference>
<dbReference type="InterPro" id="IPR027417">
    <property type="entry name" value="P-loop_NTPase"/>
</dbReference>
<proteinExistence type="predicted"/>
<evidence type="ECO:0000313" key="2">
    <source>
        <dbReference type="Proteomes" id="UP001153076"/>
    </source>
</evidence>
<evidence type="ECO:0000313" key="1">
    <source>
        <dbReference type="EMBL" id="KAJ8446441.1"/>
    </source>
</evidence>
<dbReference type="PANTHER" id="PTHR28620:SF1">
    <property type="entry name" value="CENP-V_GFA DOMAIN-CONTAINING PROTEIN"/>
    <property type="match status" value="1"/>
</dbReference>
<dbReference type="AlphaFoldDB" id="A0A9Q1KL37"/>
<sequence length="333" mass="37747">MFFTGTNHPSELDEAILCSFSRAFEIGTPDQRERAEILKVILKDERVEDDIDFDSLTTLESCEMELLVFVYRTLQKSYVSSDRWPFPGFSFLESELPISFLSDMNMEGPESKSASGNLGTQRGGCHYEKDRQESQSGLRLVIHNGDFHFRALLAGKSNIRPYTFDIHIARHIFSSVCGFTIFYSPRSNGITNFYTSRSNPDGIIVTRACICPGTVTHIEILSFDGHSWEDSYAQSGVALLCRRWLANMVHGLQQAQEKSLFLLAPPSFYRINYCQNNAITEFDAAMTLAEASVVACFPLVCEWLWSPEAFCRFDLSSEIFMILPVFDLGFQTK</sequence>
<comment type="caution">
    <text evidence="1">The sequence shown here is derived from an EMBL/GenBank/DDBJ whole genome shotgun (WGS) entry which is preliminary data.</text>
</comment>
<dbReference type="PANTHER" id="PTHR28620">
    <property type="entry name" value="CENTROMERE PROTEIN V"/>
    <property type="match status" value="1"/>
</dbReference>
<dbReference type="EMBL" id="JAKOGI010000056">
    <property type="protein sequence ID" value="KAJ8446441.1"/>
    <property type="molecule type" value="Genomic_DNA"/>
</dbReference>
<name>A0A9Q1KL37_9CARY</name>
<dbReference type="SUPFAM" id="SSF52540">
    <property type="entry name" value="P-loop containing nucleoside triphosphate hydrolases"/>
    <property type="match status" value="1"/>
</dbReference>
<accession>A0A9Q1KL37</accession>